<reference evidence="2" key="1">
    <citation type="journal article" date="2010" name="PLoS ONE">
        <title>The complete genome sequence of Cupriavidus metallidurans strain CH34, a master survivalist in harsh and anthropogenic environments.</title>
        <authorList>
            <person name="Janssen P.J."/>
            <person name="Van Houdt R."/>
            <person name="Moors H."/>
            <person name="Monsieurs P."/>
            <person name="Morin N."/>
            <person name="Michaux A."/>
            <person name="Benotmane M.A."/>
            <person name="Leys N."/>
            <person name="Vallaeys T."/>
            <person name="Lapidus A."/>
            <person name="Monchy S."/>
            <person name="Medigue C."/>
            <person name="Taghavi S."/>
            <person name="McCorkle S."/>
            <person name="Dunn J."/>
            <person name="van der Lelie D."/>
            <person name="Mergeay M."/>
        </authorList>
    </citation>
    <scope>NUCLEOTIDE SEQUENCE [LARGE SCALE GENOMIC DNA]</scope>
    <source>
        <strain evidence="2">ATCC 43123 / DSM 2839 / NBRC 102507 / CH34</strain>
    </source>
</reference>
<dbReference type="Proteomes" id="UP000002429">
    <property type="component" value="Plasmid pMOL28"/>
</dbReference>
<dbReference type="HOGENOM" id="CLU_2438618_0_0_4"/>
<keyword evidence="2" id="KW-1185">Reference proteome</keyword>
<geneLocation type="plasmid" evidence="1 2">
    <name>pMOL28</name>
</geneLocation>
<proteinExistence type="predicted"/>
<accession>Q1L9I9</accession>
<evidence type="ECO:0000313" key="2">
    <source>
        <dbReference type="Proteomes" id="UP000002429"/>
    </source>
</evidence>
<keyword evidence="1" id="KW-0614">Plasmid</keyword>
<organism evidence="1 2">
    <name type="scientific">Cupriavidus metallidurans (strain ATCC 43123 / DSM 2839 / NBRC 102507 / CH34)</name>
    <name type="common">Ralstonia metallidurans</name>
    <dbReference type="NCBI Taxonomy" id="266264"/>
    <lineage>
        <taxon>Bacteria</taxon>
        <taxon>Pseudomonadati</taxon>
        <taxon>Pseudomonadota</taxon>
        <taxon>Betaproteobacteria</taxon>
        <taxon>Burkholderiales</taxon>
        <taxon>Burkholderiaceae</taxon>
        <taxon>Cupriavidus</taxon>
    </lineage>
</organism>
<dbReference type="GeneID" id="92822972"/>
<protein>
    <submittedName>
        <fullName evidence="1">Uncharacterized protein</fullName>
    </submittedName>
</protein>
<evidence type="ECO:0000313" key="1">
    <source>
        <dbReference type="EMBL" id="ABF13187.1"/>
    </source>
</evidence>
<dbReference type="EMBL" id="CP000355">
    <property type="protein sequence ID" value="ABF13187.1"/>
    <property type="molecule type" value="Genomic_DNA"/>
</dbReference>
<dbReference type="RefSeq" id="WP_011514922.1">
    <property type="nucleotide sequence ID" value="NC_006525.1"/>
</dbReference>
<dbReference type="KEGG" id="rme:Rmet_6328"/>
<sequence>MADEFPVGVLVLDDAAVYSLRIIDEGGGRYRGRYVWHKGTDLASVEALLCAKWLPEAEWHRTFGCFTSDDEVDCAVTIEIRNKLKNGATS</sequence>
<dbReference type="AlphaFoldDB" id="Q1L9I9"/>
<name>Q1L9I9_CUPMC</name>
<gene>
    <name evidence="1" type="ordered locus">Rmet_6328</name>
</gene>